<feature type="compositionally biased region" description="Basic and acidic residues" evidence="1">
    <location>
        <begin position="102"/>
        <end position="119"/>
    </location>
</feature>
<dbReference type="KEGG" id="hda:BB347_15105"/>
<feature type="compositionally biased region" description="Low complexity" evidence="1">
    <location>
        <begin position="133"/>
        <end position="142"/>
    </location>
</feature>
<dbReference type="AlphaFoldDB" id="A0A1N7ENN4"/>
<dbReference type="RefSeq" id="WP_076582653.1">
    <property type="nucleotide sequence ID" value="NZ_CP019327.1"/>
</dbReference>
<dbReference type="GeneID" id="30957298"/>
<sequence length="249" mass="25922">MSPTFTDDDVGKSIETATGDHLGVVADTDPETAYVVPAESVTDSTRAALEWDRGTDETVPLTDDAVEEITDDAITLESDFPTETITSASTADDESGSEPTDSDARSDIGGRGSGDHDPGEPVASNPTEPAPDDGPTAGTDPDVSAASEPMVEDDGFYDTPEADARVDPDAEMEPPAEENRESEGYSEPEGSVDESEEDSSQGGDVDVDLDEVTEGDPEVDLEPGEDVGRRDQPGSSRSAGDDSGDSSEE</sequence>
<gene>
    <name evidence="2" type="ORF">BB347_15105</name>
    <name evidence="3" type="ORF">SAMN05421809_2732</name>
</gene>
<name>A0A1N7ENN4_9EURY</name>
<accession>A0A1N7ENN4</accession>
<feature type="region of interest" description="Disordered" evidence="1">
    <location>
        <begin position="35"/>
        <end position="249"/>
    </location>
</feature>
<evidence type="ECO:0000313" key="2">
    <source>
        <dbReference type="EMBL" id="APX97839.1"/>
    </source>
</evidence>
<dbReference type="OrthoDB" id="229248at2157"/>
<reference evidence="3 4" key="2">
    <citation type="submission" date="2017-01" db="EMBL/GenBank/DDBJ databases">
        <authorList>
            <person name="Mah S.A."/>
            <person name="Swanson W.J."/>
            <person name="Moy G.W."/>
            <person name="Vacquier V.D."/>
        </authorList>
    </citation>
    <scope>NUCLEOTIDE SEQUENCE [LARGE SCALE GENOMIC DNA]</scope>
    <source>
        <strain evidence="3 4">CGMCC 1.8909</strain>
    </source>
</reference>
<evidence type="ECO:0000313" key="3">
    <source>
        <dbReference type="EMBL" id="SIR89669.1"/>
    </source>
</evidence>
<keyword evidence="4" id="KW-1185">Reference proteome</keyword>
<dbReference type="EMBL" id="CP019327">
    <property type="protein sequence ID" value="APX97839.1"/>
    <property type="molecule type" value="Genomic_DNA"/>
</dbReference>
<dbReference type="EMBL" id="FTNP01000004">
    <property type="protein sequence ID" value="SIR89669.1"/>
    <property type="molecule type" value="Genomic_DNA"/>
</dbReference>
<feature type="compositionally biased region" description="Polar residues" evidence="1">
    <location>
        <begin position="81"/>
        <end position="90"/>
    </location>
</feature>
<evidence type="ECO:0000313" key="5">
    <source>
        <dbReference type="Proteomes" id="UP000187321"/>
    </source>
</evidence>
<proteinExistence type="predicted"/>
<protein>
    <submittedName>
        <fullName evidence="3">Uncharacterized protein</fullName>
    </submittedName>
</protein>
<feature type="compositionally biased region" description="Acidic residues" evidence="1">
    <location>
        <begin position="184"/>
        <end position="225"/>
    </location>
</feature>
<evidence type="ECO:0000256" key="1">
    <source>
        <dbReference type="SAM" id="MobiDB-lite"/>
    </source>
</evidence>
<reference evidence="2 5" key="1">
    <citation type="submission" date="2017-01" db="EMBL/GenBank/DDBJ databases">
        <title>Complete genome sequence of Haloterrigena daqingensis type strain (JX313T).</title>
        <authorList>
            <person name="Shuang W."/>
        </authorList>
    </citation>
    <scope>NUCLEOTIDE SEQUENCE [LARGE SCALE GENOMIC DNA]</scope>
    <source>
        <strain evidence="2 5">JX313</strain>
    </source>
</reference>
<organism evidence="3 4">
    <name type="scientific">Natronorubrum daqingense</name>
    <dbReference type="NCBI Taxonomy" id="588898"/>
    <lineage>
        <taxon>Archaea</taxon>
        <taxon>Methanobacteriati</taxon>
        <taxon>Methanobacteriota</taxon>
        <taxon>Stenosarchaea group</taxon>
        <taxon>Halobacteria</taxon>
        <taxon>Halobacteriales</taxon>
        <taxon>Natrialbaceae</taxon>
        <taxon>Natronorubrum</taxon>
    </lineage>
</organism>
<evidence type="ECO:0000313" key="4">
    <source>
        <dbReference type="Proteomes" id="UP000185687"/>
    </source>
</evidence>
<dbReference type="Proteomes" id="UP000187321">
    <property type="component" value="Chromosome"/>
</dbReference>
<dbReference type="Proteomes" id="UP000185687">
    <property type="component" value="Unassembled WGS sequence"/>
</dbReference>